<dbReference type="AlphaFoldDB" id="A0A5B7DZQ6"/>
<organism evidence="1 2">
    <name type="scientific">Portunus trituberculatus</name>
    <name type="common">Swimming crab</name>
    <name type="synonym">Neptunus trituberculatus</name>
    <dbReference type="NCBI Taxonomy" id="210409"/>
    <lineage>
        <taxon>Eukaryota</taxon>
        <taxon>Metazoa</taxon>
        <taxon>Ecdysozoa</taxon>
        <taxon>Arthropoda</taxon>
        <taxon>Crustacea</taxon>
        <taxon>Multicrustacea</taxon>
        <taxon>Malacostraca</taxon>
        <taxon>Eumalacostraca</taxon>
        <taxon>Eucarida</taxon>
        <taxon>Decapoda</taxon>
        <taxon>Pleocyemata</taxon>
        <taxon>Brachyura</taxon>
        <taxon>Eubrachyura</taxon>
        <taxon>Portunoidea</taxon>
        <taxon>Portunidae</taxon>
        <taxon>Portuninae</taxon>
        <taxon>Portunus</taxon>
    </lineage>
</organism>
<accession>A0A5B7DZQ6</accession>
<evidence type="ECO:0000313" key="2">
    <source>
        <dbReference type="Proteomes" id="UP000324222"/>
    </source>
</evidence>
<sequence>MMPASFSPFLSTPPSFTTISQKHVSKATTLNKLLLFFLYFHALTKYTCVCN</sequence>
<gene>
    <name evidence="1" type="ORF">E2C01_020378</name>
</gene>
<protein>
    <submittedName>
        <fullName evidence="1">Uncharacterized protein</fullName>
    </submittedName>
</protein>
<evidence type="ECO:0000313" key="1">
    <source>
        <dbReference type="EMBL" id="MPC27211.1"/>
    </source>
</evidence>
<reference evidence="1 2" key="1">
    <citation type="submission" date="2019-05" db="EMBL/GenBank/DDBJ databases">
        <title>Another draft genome of Portunus trituberculatus and its Hox gene families provides insights of decapod evolution.</title>
        <authorList>
            <person name="Jeong J.-H."/>
            <person name="Song I."/>
            <person name="Kim S."/>
            <person name="Choi T."/>
            <person name="Kim D."/>
            <person name="Ryu S."/>
            <person name="Kim W."/>
        </authorList>
    </citation>
    <scope>NUCLEOTIDE SEQUENCE [LARGE SCALE GENOMIC DNA]</scope>
    <source>
        <tissue evidence="1">Muscle</tissue>
    </source>
</reference>
<dbReference type="Proteomes" id="UP000324222">
    <property type="component" value="Unassembled WGS sequence"/>
</dbReference>
<name>A0A5B7DZQ6_PORTR</name>
<comment type="caution">
    <text evidence="1">The sequence shown here is derived from an EMBL/GenBank/DDBJ whole genome shotgun (WGS) entry which is preliminary data.</text>
</comment>
<dbReference type="EMBL" id="VSRR010001708">
    <property type="protein sequence ID" value="MPC27211.1"/>
    <property type="molecule type" value="Genomic_DNA"/>
</dbReference>
<keyword evidence="2" id="KW-1185">Reference proteome</keyword>
<proteinExistence type="predicted"/>